<comment type="caution">
    <text evidence="10">The sequence shown here is derived from an EMBL/GenBank/DDBJ whole genome shotgun (WGS) entry which is preliminary data.</text>
</comment>
<feature type="transmembrane region" description="Helical" evidence="8">
    <location>
        <begin position="352"/>
        <end position="370"/>
    </location>
</feature>
<protein>
    <recommendedName>
        <fullName evidence="12">Sodium:solute symporter</fullName>
    </recommendedName>
</protein>
<keyword evidence="6 8" id="KW-0472">Membrane</keyword>
<comment type="similarity">
    <text evidence="2 7">Belongs to the sodium:solute symporter (SSF) (TC 2.A.21) family.</text>
</comment>
<organism evidence="10 11">
    <name type="scientific">Parvularcula maris</name>
    <dbReference type="NCBI Taxonomy" id="2965077"/>
    <lineage>
        <taxon>Bacteria</taxon>
        <taxon>Pseudomonadati</taxon>
        <taxon>Pseudomonadota</taxon>
        <taxon>Alphaproteobacteria</taxon>
        <taxon>Parvularculales</taxon>
        <taxon>Parvularculaceae</taxon>
        <taxon>Parvularcula</taxon>
    </lineage>
</organism>
<feature type="transmembrane region" description="Helical" evidence="8">
    <location>
        <begin position="115"/>
        <end position="141"/>
    </location>
</feature>
<evidence type="ECO:0000256" key="1">
    <source>
        <dbReference type="ARBA" id="ARBA00004141"/>
    </source>
</evidence>
<evidence type="ECO:0000313" key="10">
    <source>
        <dbReference type="EMBL" id="MCQ8185476.1"/>
    </source>
</evidence>
<keyword evidence="3" id="KW-0813">Transport</keyword>
<evidence type="ECO:0000256" key="7">
    <source>
        <dbReference type="RuleBase" id="RU362091"/>
    </source>
</evidence>
<dbReference type="Proteomes" id="UP001142610">
    <property type="component" value="Unassembled WGS sequence"/>
</dbReference>
<evidence type="ECO:0000256" key="9">
    <source>
        <dbReference type="SAM" id="SignalP"/>
    </source>
</evidence>
<name>A0A9X2RJ15_9PROT</name>
<dbReference type="InterPro" id="IPR001734">
    <property type="entry name" value="Na/solute_symporter"/>
</dbReference>
<dbReference type="RefSeq" id="WP_256619362.1">
    <property type="nucleotide sequence ID" value="NZ_JANIBC010000005.1"/>
</dbReference>
<keyword evidence="4 8" id="KW-0812">Transmembrane</keyword>
<comment type="subcellular location">
    <subcellularLocation>
        <location evidence="1">Membrane</location>
        <topology evidence="1">Multi-pass membrane protein</topology>
    </subcellularLocation>
</comment>
<evidence type="ECO:0000256" key="8">
    <source>
        <dbReference type="SAM" id="Phobius"/>
    </source>
</evidence>
<evidence type="ECO:0000256" key="3">
    <source>
        <dbReference type="ARBA" id="ARBA00022448"/>
    </source>
</evidence>
<proteinExistence type="inferred from homology"/>
<feature type="chain" id="PRO_5040920474" description="Sodium:solute symporter" evidence="9">
    <location>
        <begin position="21"/>
        <end position="458"/>
    </location>
</feature>
<evidence type="ECO:0000256" key="5">
    <source>
        <dbReference type="ARBA" id="ARBA00022989"/>
    </source>
</evidence>
<evidence type="ECO:0000256" key="6">
    <source>
        <dbReference type="ARBA" id="ARBA00023136"/>
    </source>
</evidence>
<feature type="transmembrane region" description="Helical" evidence="8">
    <location>
        <begin position="258"/>
        <end position="278"/>
    </location>
</feature>
<keyword evidence="9" id="KW-0732">Signal</keyword>
<dbReference type="InterPro" id="IPR038377">
    <property type="entry name" value="Na/Glc_symporter_sf"/>
</dbReference>
<keyword evidence="5 8" id="KW-1133">Transmembrane helix</keyword>
<evidence type="ECO:0000313" key="11">
    <source>
        <dbReference type="Proteomes" id="UP001142610"/>
    </source>
</evidence>
<dbReference type="PROSITE" id="PS50283">
    <property type="entry name" value="NA_SOLUT_SYMP_3"/>
    <property type="match status" value="1"/>
</dbReference>
<keyword evidence="11" id="KW-1185">Reference proteome</keyword>
<dbReference type="Pfam" id="PF00474">
    <property type="entry name" value="SSF"/>
    <property type="match status" value="1"/>
</dbReference>
<dbReference type="PANTHER" id="PTHR48086:SF7">
    <property type="entry name" value="SODIUM-SOLUTE SYMPORTER-RELATED"/>
    <property type="match status" value="1"/>
</dbReference>
<evidence type="ECO:0000256" key="4">
    <source>
        <dbReference type="ARBA" id="ARBA00022692"/>
    </source>
</evidence>
<gene>
    <name evidence="10" type="ORF">NOG11_08715</name>
</gene>
<evidence type="ECO:0000256" key="2">
    <source>
        <dbReference type="ARBA" id="ARBA00006434"/>
    </source>
</evidence>
<feature type="transmembrane region" description="Helical" evidence="8">
    <location>
        <begin position="76"/>
        <end position="95"/>
    </location>
</feature>
<feature type="transmembrane region" description="Helical" evidence="8">
    <location>
        <begin position="404"/>
        <end position="423"/>
    </location>
</feature>
<accession>A0A9X2RJ15</accession>
<dbReference type="InterPro" id="IPR050277">
    <property type="entry name" value="Sodium:Solute_Symporter"/>
</dbReference>
<feature type="transmembrane region" description="Helical" evidence="8">
    <location>
        <begin position="429"/>
        <end position="447"/>
    </location>
</feature>
<dbReference type="Gene3D" id="1.20.1730.10">
    <property type="entry name" value="Sodium/glucose cotransporter"/>
    <property type="match status" value="1"/>
</dbReference>
<evidence type="ECO:0008006" key="12">
    <source>
        <dbReference type="Google" id="ProtNLM"/>
    </source>
</evidence>
<dbReference type="GO" id="GO:0022857">
    <property type="term" value="F:transmembrane transporter activity"/>
    <property type="evidence" value="ECO:0007669"/>
    <property type="project" value="InterPro"/>
</dbReference>
<feature type="transmembrane region" description="Helical" evidence="8">
    <location>
        <begin position="180"/>
        <end position="207"/>
    </location>
</feature>
<reference evidence="10" key="1">
    <citation type="submission" date="2022-07" db="EMBL/GenBank/DDBJ databases">
        <title>Parvularcula maris sp. nov., an algicidal bacterium isolated from seawater.</title>
        <authorList>
            <person name="Li F."/>
        </authorList>
    </citation>
    <scope>NUCLEOTIDE SEQUENCE</scope>
    <source>
        <strain evidence="10">BGMRC 0090</strain>
    </source>
</reference>
<dbReference type="PANTHER" id="PTHR48086">
    <property type="entry name" value="SODIUM/PROLINE SYMPORTER-RELATED"/>
    <property type="match status" value="1"/>
</dbReference>
<feature type="transmembrane region" description="Helical" evidence="8">
    <location>
        <begin position="147"/>
        <end position="168"/>
    </location>
</feature>
<dbReference type="EMBL" id="JANIBC010000005">
    <property type="protein sequence ID" value="MCQ8185476.1"/>
    <property type="molecule type" value="Genomic_DNA"/>
</dbReference>
<feature type="signal peptide" evidence="9">
    <location>
        <begin position="1"/>
        <end position="20"/>
    </location>
</feature>
<dbReference type="GO" id="GO:0005886">
    <property type="term" value="C:plasma membrane"/>
    <property type="evidence" value="ECO:0007669"/>
    <property type="project" value="TreeGrafter"/>
</dbReference>
<sequence>MTAALLFLYVVAQIALAAWAARGTSDDTDYLVAGRTLSTLQVAFSVFATWFAAETVIATSAEVASDGLAGARVEPLGYSLGLVALGLFLAFRLRAGGYVTVASFIGERFGGKAELAAALFTAIAATVWAAAQLAALSVILAEVTGLPAGWMLLLSTGIVLVYALVGGLKGDVVTDVLQGGIIIAVLLVLLVLVLMMAGGIGPAFAAVPVSDFALNRAGESWLLRLELWALPIFGTIASQEVISRMLGAKSPEVARKGCLIGAALFLTVGMIPVLLGLIGPELGLELAQDDGFFTSLSREVLPPWLYIIIAGAMVSAILSSVDSALLAVSAVMTENALTKLRPRTSGAERLRMARLTTALAAVAAMLIAAGGDSVRAIVLTGEGVAGLLAVPLIVGLLTRRGGQWPVVVALSTSMLLTALLDWRLGVEGAFLYVLAASTIVLVAGLLAESRLLRTSHPL</sequence>
<feature type="transmembrane region" description="Helical" evidence="8">
    <location>
        <begin position="304"/>
        <end position="331"/>
    </location>
</feature>
<dbReference type="AlphaFoldDB" id="A0A9X2RJ15"/>
<feature type="transmembrane region" description="Helical" evidence="8">
    <location>
        <begin position="376"/>
        <end position="397"/>
    </location>
</feature>